<keyword evidence="3" id="KW-1185">Reference proteome</keyword>
<sequence>MRRLLIGSGFVKIADLLGSVVTVFDKELVRLLILKDCRFFFKLSRWTGLDVMELGPDGLLGLYNHRIPLSLELHHSITDSSCMCPSVSIEETFTRSGRILFLLCKSFVENSSKTYFLWRVLRKILTESSSETKAFFYNLLKRLSFSSCTFLPCMPKLFGTYRPSSYIYVLFWFADSFLCLHWGCTTSLVQSGKKVRTALCRTCGGRQTVDGSTSLCQSMMNTVRVELTKSISPDLNWKVSKGYRSSSRRSRKPVDKNQKLGAELAEKSARSASEATVSESDKGVAVCGRRLGDKIEHVPIKKRRLMVRSPSPPPHLEDNKPLLDGRHSSGHKSCAKSVGKKHPTRSDTSTLTRVSHNIAGSGVIENLNEVTNQKPGDVDDFSGIEILAAAACNNSINDDINHAVKNQVGEDSSRDAKDASTSARPLEQTTNASTSSTVMRTASEFSEARDASVSAILEESSASLETVHSSPKDVRREDKVGSSSFEADGINTTKAQDEAEARSSSSKDVRFHWDLNVGIDAWEEPCDMAIADPQTTAADDISMDNKQGGANFQASEANEIPKEEDAKNDIASTVKKPMSDNEEEGLKACPEFELRYGKFVSTDNALGSSKDSGSSAKASSQDASVDACIDPSLCPEFELSYGKCVSTDNALGSSKDSGSSAKASSEDASVDACIDRSPCGIAVTCPVSEETDKTPISSFPVKHMTGDTASGELLGETVCSESVKVENPALACVPEGAPCEIEGTVLDEDGKCSGATSSVHDDPESPEETKGVESCQSLSPVLLDVKPVAKAEDVAIHHSKLDVKPVAKTEDVAVHHSKLDVQPVAKTEDVAIHHSKHDSNDKSASGAAVGEGRSLVTVIAKQPVEAASDTHTVDSLPNDGSAEVVHKPSGNPMMNPAATAGSSLEQCHYGEGTSRSSGRATEDPSSDDYDLNTRQDDNDHMVGEGNTKEPEAGYDSQYEDGELRESDVPYWEENEIDDLEVECVDYGSDTCDSEAADDSVSGKVGMELECRETELFGESRKINSNMKLVRGLSPGSDNTCEKNEHALRQCSVGSKTKTSGSDQLPGDSEASSNRTAEAIEGCTVRRHAVNSFDCHDAKHSPANVVGSMASDSSNKMGTECARRRRLGNFDSIRSEEAGSDQSMGREKSDSRMQGKSFGGVVNSSGSYWDSKRRESPTYRGSFGSGRSRPRIVVENHGYEMESDVTFSDAAGVHNRVRRQAITFSSNRSYHPAFRRSSPSERNDAHNIHRGMIPMRDTSPDRRRFRRYPQGVNRGIREEYHRPIPDDPNECSYNVPRRMPRREQSTSPPGRGPIYYSRPYQKPQSRCRSRSPLGWGLPRERNDISRHRGSRSPDYRFDSNMELRVPFQRQNFGGKYDVGFVSPPKRRFSPQQNSRWFDDSHRGVDHNFRGGRFAGRRFQPGQRFDSERSSRRLNQDGYSEPVMRPARYSELPSGGRECRYEGSDDDRRKPDGRYEIVHRVRRFDSDGGVRQYRYDEDRFASHNTQNYDESDHRAAERRPREAYVGEVAKRRVN</sequence>
<comment type="caution">
    <text evidence="2">The sequence shown here is derived from an EMBL/GenBank/DDBJ whole genome shotgun (WGS) entry which is preliminary data.</text>
</comment>
<feature type="region of interest" description="Disordered" evidence="1">
    <location>
        <begin position="242"/>
        <end position="280"/>
    </location>
</feature>
<evidence type="ECO:0000313" key="3">
    <source>
        <dbReference type="Proteomes" id="UP000290289"/>
    </source>
</evidence>
<feature type="compositionally biased region" description="Basic and acidic residues" evidence="1">
    <location>
        <begin position="1337"/>
        <end position="1354"/>
    </location>
</feature>
<feature type="compositionally biased region" description="Polar residues" evidence="1">
    <location>
        <begin position="481"/>
        <end position="494"/>
    </location>
</feature>
<protein>
    <submittedName>
        <fullName evidence="2">Uncharacterized protein</fullName>
    </submittedName>
</protein>
<dbReference type="PANTHER" id="PTHR34536">
    <property type="entry name" value="DENTIN SIALOPHOSPHOPROTEIN-LIKE PROTEIN"/>
    <property type="match status" value="1"/>
</dbReference>
<feature type="compositionally biased region" description="Polar residues" evidence="1">
    <location>
        <begin position="1051"/>
        <end position="1062"/>
    </location>
</feature>
<feature type="compositionally biased region" description="Basic and acidic residues" evidence="1">
    <location>
        <begin position="1237"/>
        <end position="1246"/>
    </location>
</feature>
<feature type="region of interest" description="Disordered" evidence="1">
    <location>
        <begin position="1104"/>
        <end position="1186"/>
    </location>
</feature>
<feature type="compositionally biased region" description="Basic and acidic residues" evidence="1">
    <location>
        <begin position="495"/>
        <end position="506"/>
    </location>
</feature>
<feature type="compositionally biased region" description="Basic and acidic residues" evidence="1">
    <location>
        <begin position="1143"/>
        <end position="1152"/>
    </location>
</feature>
<feature type="compositionally biased region" description="Basic and acidic residues" evidence="1">
    <location>
        <begin position="315"/>
        <end position="327"/>
    </location>
</feature>
<feature type="compositionally biased region" description="Basic and acidic residues" evidence="1">
    <location>
        <begin position="1508"/>
        <end position="1518"/>
    </location>
</feature>
<feature type="compositionally biased region" description="Basic and acidic residues" evidence="1">
    <location>
        <begin position="826"/>
        <end position="841"/>
    </location>
</feature>
<feature type="region of interest" description="Disordered" evidence="1">
    <location>
        <begin position="814"/>
        <end position="967"/>
    </location>
</feature>
<dbReference type="PANTHER" id="PTHR34536:SF6">
    <property type="entry name" value="DENTIN SIALOPHOSPHOPROTEIN-LIKE PROTEIN"/>
    <property type="match status" value="1"/>
</dbReference>
<feature type="compositionally biased region" description="Basic and acidic residues" evidence="1">
    <location>
        <begin position="931"/>
        <end position="951"/>
    </location>
</feature>
<feature type="region of interest" description="Disordered" evidence="1">
    <location>
        <begin position="407"/>
        <end position="443"/>
    </location>
</feature>
<feature type="region of interest" description="Disordered" evidence="1">
    <location>
        <begin position="752"/>
        <end position="774"/>
    </location>
</feature>
<feature type="compositionally biased region" description="Basic and acidic residues" evidence="1">
    <location>
        <begin position="470"/>
        <end position="480"/>
    </location>
</feature>
<reference evidence="2 3" key="1">
    <citation type="submission" date="2018-10" db="EMBL/GenBank/DDBJ databases">
        <title>A high-quality apple genome assembly.</title>
        <authorList>
            <person name="Hu J."/>
        </authorList>
    </citation>
    <scope>NUCLEOTIDE SEQUENCE [LARGE SCALE GENOMIC DNA]</scope>
    <source>
        <strain evidence="3">cv. HFTH1</strain>
        <tissue evidence="2">Young leaf</tissue>
    </source>
</reference>
<feature type="compositionally biased region" description="Basic and acidic residues" evidence="1">
    <location>
        <begin position="252"/>
        <end position="269"/>
    </location>
</feature>
<dbReference type="Proteomes" id="UP000290289">
    <property type="component" value="Chromosome 1"/>
</dbReference>
<dbReference type="STRING" id="3750.A0A498KJJ1"/>
<evidence type="ECO:0000256" key="1">
    <source>
        <dbReference type="SAM" id="MobiDB-lite"/>
    </source>
</evidence>
<feature type="compositionally biased region" description="Polar residues" evidence="1">
    <location>
        <begin position="419"/>
        <end position="443"/>
    </location>
</feature>
<feature type="compositionally biased region" description="Basic and acidic residues" evidence="1">
    <location>
        <begin position="1423"/>
        <end position="1433"/>
    </location>
</feature>
<feature type="region of interest" description="Disordered" evidence="1">
    <location>
        <begin position="1408"/>
        <end position="1470"/>
    </location>
</feature>
<gene>
    <name evidence="2" type="ORF">DVH24_022514</name>
</gene>
<evidence type="ECO:0000313" key="2">
    <source>
        <dbReference type="EMBL" id="RXI08370.1"/>
    </source>
</evidence>
<feature type="region of interest" description="Disordered" evidence="1">
    <location>
        <begin position="1051"/>
        <end position="1074"/>
    </location>
</feature>
<name>A0A498KJJ1_MALDO</name>
<proteinExistence type="predicted"/>
<feature type="compositionally biased region" description="Basic and acidic residues" evidence="1">
    <location>
        <begin position="1455"/>
        <end position="1470"/>
    </location>
</feature>
<dbReference type="EMBL" id="RDQH01000327">
    <property type="protein sequence ID" value="RXI08370.1"/>
    <property type="molecule type" value="Genomic_DNA"/>
</dbReference>
<feature type="compositionally biased region" description="Basic and acidic residues" evidence="1">
    <location>
        <begin position="1274"/>
        <end position="1284"/>
    </location>
</feature>
<accession>A0A498KJJ1</accession>
<feature type="region of interest" description="Disordered" evidence="1">
    <location>
        <begin position="1229"/>
        <end position="1354"/>
    </location>
</feature>
<feature type="compositionally biased region" description="Basic and acidic residues" evidence="1">
    <location>
        <begin position="759"/>
        <end position="771"/>
    </location>
</feature>
<feature type="region of interest" description="Disordered" evidence="1">
    <location>
        <begin position="307"/>
        <end position="349"/>
    </location>
</feature>
<feature type="region of interest" description="Disordered" evidence="1">
    <location>
        <begin position="1498"/>
        <end position="1518"/>
    </location>
</feature>
<feature type="region of interest" description="Disordered" evidence="1">
    <location>
        <begin position="461"/>
        <end position="506"/>
    </location>
</feature>
<organism evidence="2 3">
    <name type="scientific">Malus domestica</name>
    <name type="common">Apple</name>
    <name type="synonym">Pyrus malus</name>
    <dbReference type="NCBI Taxonomy" id="3750"/>
    <lineage>
        <taxon>Eukaryota</taxon>
        <taxon>Viridiplantae</taxon>
        <taxon>Streptophyta</taxon>
        <taxon>Embryophyta</taxon>
        <taxon>Tracheophyta</taxon>
        <taxon>Spermatophyta</taxon>
        <taxon>Magnoliopsida</taxon>
        <taxon>eudicotyledons</taxon>
        <taxon>Gunneridae</taxon>
        <taxon>Pentapetalae</taxon>
        <taxon>rosids</taxon>
        <taxon>fabids</taxon>
        <taxon>Rosales</taxon>
        <taxon>Rosaceae</taxon>
        <taxon>Amygdaloideae</taxon>
        <taxon>Maleae</taxon>
        <taxon>Malus</taxon>
    </lineage>
</organism>
<feature type="compositionally biased region" description="Basic residues" evidence="1">
    <location>
        <begin position="328"/>
        <end position="343"/>
    </location>
</feature>